<comment type="caution">
    <text evidence="3">The sequence shown here is derived from an EMBL/GenBank/DDBJ whole genome shotgun (WGS) entry which is preliminary data.</text>
</comment>
<evidence type="ECO:0000313" key="3">
    <source>
        <dbReference type="EMBL" id="CAF9938305.1"/>
    </source>
</evidence>
<dbReference type="EMBL" id="CAJPDT010000107">
    <property type="protein sequence ID" value="CAF9938305.1"/>
    <property type="molecule type" value="Genomic_DNA"/>
</dbReference>
<gene>
    <name evidence="3" type="ORF">IMSHALPRED_000753</name>
</gene>
<proteinExistence type="predicted"/>
<dbReference type="AlphaFoldDB" id="A0A8H3IXW3"/>
<name>A0A8H3IXW3_9LECA</name>
<organism evidence="3 4">
    <name type="scientific">Imshaugia aleurites</name>
    <dbReference type="NCBI Taxonomy" id="172621"/>
    <lineage>
        <taxon>Eukaryota</taxon>
        <taxon>Fungi</taxon>
        <taxon>Dikarya</taxon>
        <taxon>Ascomycota</taxon>
        <taxon>Pezizomycotina</taxon>
        <taxon>Lecanoromycetes</taxon>
        <taxon>OSLEUM clade</taxon>
        <taxon>Lecanoromycetidae</taxon>
        <taxon>Lecanorales</taxon>
        <taxon>Lecanorineae</taxon>
        <taxon>Parmeliaceae</taxon>
        <taxon>Imshaugia</taxon>
    </lineage>
</organism>
<evidence type="ECO:0000313" key="4">
    <source>
        <dbReference type="Proteomes" id="UP000664534"/>
    </source>
</evidence>
<keyword evidence="2" id="KW-0812">Transmembrane</keyword>
<reference evidence="3" key="1">
    <citation type="submission" date="2021-03" db="EMBL/GenBank/DDBJ databases">
        <authorList>
            <person name="Tagirdzhanova G."/>
        </authorList>
    </citation>
    <scope>NUCLEOTIDE SEQUENCE</scope>
</reference>
<protein>
    <submittedName>
        <fullName evidence="3">Uncharacterized protein</fullName>
    </submittedName>
</protein>
<sequence length="250" mass="28451">MSQRKSRAPSGSDDDSSGPRIPPVPQGGRGRRSGGDDFGSPKRRRRHSGRGYDLPREKPMPSKMELQLCVFHGAPSHRWRTAPFVFDRRKDDDRELWEEIRHVYRDELQGFWRRLLGFKKLKQIIPIEYTPNGVPIPKTAKDDPNSHSFLHAFHHPDRIRPAHEWVDWFTEFKANDRGKTVGLEFAEGLWAEKLAIIAILITIAIIIVSVVWALRGGELQTVFTVMGFVLSGAAAEVALVALYFQVTMSN</sequence>
<feature type="region of interest" description="Disordered" evidence="1">
    <location>
        <begin position="1"/>
        <end position="59"/>
    </location>
</feature>
<feature type="transmembrane region" description="Helical" evidence="2">
    <location>
        <begin position="194"/>
        <end position="214"/>
    </location>
</feature>
<evidence type="ECO:0000256" key="2">
    <source>
        <dbReference type="SAM" id="Phobius"/>
    </source>
</evidence>
<dbReference type="OrthoDB" id="9988102at2759"/>
<evidence type="ECO:0000256" key="1">
    <source>
        <dbReference type="SAM" id="MobiDB-lite"/>
    </source>
</evidence>
<dbReference type="Proteomes" id="UP000664534">
    <property type="component" value="Unassembled WGS sequence"/>
</dbReference>
<accession>A0A8H3IXW3</accession>
<keyword evidence="4" id="KW-1185">Reference proteome</keyword>
<feature type="transmembrane region" description="Helical" evidence="2">
    <location>
        <begin position="220"/>
        <end position="244"/>
    </location>
</feature>
<keyword evidence="2" id="KW-0472">Membrane</keyword>
<keyword evidence="2" id="KW-1133">Transmembrane helix</keyword>